<dbReference type="NCBIfam" id="TIGR03914">
    <property type="entry name" value="UDG_fam_dom"/>
    <property type="match status" value="1"/>
</dbReference>
<evidence type="ECO:0000259" key="10">
    <source>
        <dbReference type="SMART" id="SM00986"/>
    </source>
</evidence>
<dbReference type="SMART" id="SM00986">
    <property type="entry name" value="UDG"/>
    <property type="match status" value="1"/>
</dbReference>
<evidence type="ECO:0000256" key="1">
    <source>
        <dbReference type="ARBA" id="ARBA00006521"/>
    </source>
</evidence>
<dbReference type="GO" id="GO:0046872">
    <property type="term" value="F:metal ion binding"/>
    <property type="evidence" value="ECO:0007669"/>
    <property type="project" value="UniProtKB-KW"/>
</dbReference>
<dbReference type="Proteomes" id="UP000001549">
    <property type="component" value="Chromosome"/>
</dbReference>
<keyword evidence="5" id="KW-0227">DNA damage</keyword>
<dbReference type="eggNOG" id="COG1573">
    <property type="taxonomic scope" value="Bacteria"/>
</dbReference>
<dbReference type="Gene3D" id="3.40.470.10">
    <property type="entry name" value="Uracil-DNA glycosylase-like domain"/>
    <property type="match status" value="1"/>
</dbReference>
<proteinExistence type="inferred from homology"/>
<dbReference type="InterPro" id="IPR005122">
    <property type="entry name" value="Uracil-DNA_glycosylase-like"/>
</dbReference>
<dbReference type="InterPro" id="IPR036895">
    <property type="entry name" value="Uracil-DNA_glycosylase-like_sf"/>
</dbReference>
<evidence type="ECO:0000256" key="8">
    <source>
        <dbReference type="ARBA" id="ARBA00023014"/>
    </source>
</evidence>
<dbReference type="PANTHER" id="PTHR33693:SF9">
    <property type="entry name" value="TYPE-4 URACIL-DNA GLYCOSYLASE"/>
    <property type="match status" value="1"/>
</dbReference>
<sequence length="230" mass="24228">MTNDSFPAGTGAGTGVRGGGGALPFVPPDADLAGLAAAAASCRGCELADLPDTRTVFGEGNPRARLVLVGEQPGDVEDRRGRPFVGPAGKLLDRALADAGIDRAEAYVTNAVKHFRYRRNGGPRRIHQTPDARQVTACRPWLAAELNRIRPRLVVLLGATAGQALLGPSFRVTKMRGRLLPGPPGSDAQLIATLHPSAVLRVEPTTRDEVYAGFVHDLELAERTLAGMTG</sequence>
<dbReference type="KEGG" id="fsy:FsymDg_0247"/>
<evidence type="ECO:0000256" key="5">
    <source>
        <dbReference type="ARBA" id="ARBA00022763"/>
    </source>
</evidence>
<gene>
    <name evidence="11" type="ordered locus">FsymDg_0247</name>
</gene>
<keyword evidence="4" id="KW-0479">Metal-binding</keyword>
<dbReference type="GO" id="GO:0097506">
    <property type="term" value="F:deaminated base DNA N-glycosylase activity"/>
    <property type="evidence" value="ECO:0007669"/>
    <property type="project" value="UniProtKB-ARBA"/>
</dbReference>
<evidence type="ECO:0000256" key="4">
    <source>
        <dbReference type="ARBA" id="ARBA00022723"/>
    </source>
</evidence>
<keyword evidence="3" id="KW-0004">4Fe-4S</keyword>
<dbReference type="PANTHER" id="PTHR33693">
    <property type="entry name" value="TYPE-5 URACIL-DNA GLYCOSYLASE"/>
    <property type="match status" value="1"/>
</dbReference>
<evidence type="ECO:0000313" key="11">
    <source>
        <dbReference type="EMBL" id="AEH07819.1"/>
    </source>
</evidence>
<keyword evidence="8" id="KW-0411">Iron-sulfur</keyword>
<dbReference type="EMBL" id="CP002801">
    <property type="protein sequence ID" value="AEH07819.1"/>
    <property type="molecule type" value="Genomic_DNA"/>
</dbReference>
<evidence type="ECO:0000256" key="9">
    <source>
        <dbReference type="ARBA" id="ARBA00023204"/>
    </source>
</evidence>
<dbReference type="SMART" id="SM00987">
    <property type="entry name" value="UreE_C"/>
    <property type="match status" value="1"/>
</dbReference>
<organism evidence="11 12">
    <name type="scientific">Candidatus Protofrankia datiscae</name>
    <dbReference type="NCBI Taxonomy" id="2716812"/>
    <lineage>
        <taxon>Bacteria</taxon>
        <taxon>Bacillati</taxon>
        <taxon>Actinomycetota</taxon>
        <taxon>Actinomycetes</taxon>
        <taxon>Frankiales</taxon>
        <taxon>Frankiaceae</taxon>
        <taxon>Protofrankia</taxon>
    </lineage>
</organism>
<reference evidence="11 12" key="1">
    <citation type="submission" date="2011-05" db="EMBL/GenBank/DDBJ databases">
        <title>Complete sequence of chromosome of Frankia symbiont of Datisca glomerata.</title>
        <authorList>
            <consortium name="US DOE Joint Genome Institute"/>
            <person name="Lucas S."/>
            <person name="Han J."/>
            <person name="Lapidus A."/>
            <person name="Cheng J.-F."/>
            <person name="Goodwin L."/>
            <person name="Pitluck S."/>
            <person name="Peters L."/>
            <person name="Mikhailova N."/>
            <person name="Chertkov O."/>
            <person name="Teshima H."/>
            <person name="Han C."/>
            <person name="Tapia R."/>
            <person name="Land M."/>
            <person name="Hauser L."/>
            <person name="Kyrpides N."/>
            <person name="Ivanova N."/>
            <person name="Pagani I."/>
            <person name="Berry A."/>
            <person name="Pawlowski K."/>
            <person name="Persson T."/>
            <person name="Vanden Heuvel B."/>
            <person name="Benson D."/>
            <person name="Woyke T."/>
        </authorList>
    </citation>
    <scope>NUCLEOTIDE SEQUENCE [LARGE SCALE GENOMIC DNA]</scope>
    <source>
        <strain evidence="12">4085684</strain>
    </source>
</reference>
<name>F8B2U3_9ACTN</name>
<dbReference type="GO" id="GO:0006281">
    <property type="term" value="P:DNA repair"/>
    <property type="evidence" value="ECO:0007669"/>
    <property type="project" value="UniProtKB-KW"/>
</dbReference>
<accession>F8B2U3</accession>
<evidence type="ECO:0000256" key="7">
    <source>
        <dbReference type="ARBA" id="ARBA00023004"/>
    </source>
</evidence>
<dbReference type="AlphaFoldDB" id="F8B2U3"/>
<evidence type="ECO:0000256" key="2">
    <source>
        <dbReference type="ARBA" id="ARBA00019403"/>
    </source>
</evidence>
<keyword evidence="7" id="KW-0408">Iron</keyword>
<keyword evidence="6" id="KW-0378">Hydrolase</keyword>
<dbReference type="SUPFAM" id="SSF52141">
    <property type="entry name" value="Uracil-DNA glycosylase-like"/>
    <property type="match status" value="1"/>
</dbReference>
<dbReference type="Pfam" id="PF03167">
    <property type="entry name" value="UDG"/>
    <property type="match status" value="1"/>
</dbReference>
<dbReference type="InterPro" id="IPR051536">
    <property type="entry name" value="UDG_Type-4/5"/>
</dbReference>
<dbReference type="HOGENOM" id="CLU_044815_1_3_11"/>
<comment type="similarity">
    <text evidence="1">Belongs to the uracil-DNA glycosylase (UDG) superfamily. Type 4 (UDGa) family.</text>
</comment>
<evidence type="ECO:0000256" key="3">
    <source>
        <dbReference type="ARBA" id="ARBA00022485"/>
    </source>
</evidence>
<keyword evidence="9" id="KW-0234">DNA repair</keyword>
<feature type="domain" description="Uracil-DNA glycosylase-like" evidence="10">
    <location>
        <begin position="57"/>
        <end position="219"/>
    </location>
</feature>
<evidence type="ECO:0000256" key="6">
    <source>
        <dbReference type="ARBA" id="ARBA00022801"/>
    </source>
</evidence>
<dbReference type="RefSeq" id="WP_013871814.1">
    <property type="nucleotide sequence ID" value="NC_015656.1"/>
</dbReference>
<evidence type="ECO:0000313" key="12">
    <source>
        <dbReference type="Proteomes" id="UP000001549"/>
    </source>
</evidence>
<dbReference type="NCBIfam" id="TIGR00758">
    <property type="entry name" value="UDG_fam4"/>
    <property type="match status" value="1"/>
</dbReference>
<keyword evidence="12" id="KW-1185">Reference proteome</keyword>
<dbReference type="InterPro" id="IPR005273">
    <property type="entry name" value="Ura-DNA_glyco_family4"/>
</dbReference>
<dbReference type="GO" id="GO:0051539">
    <property type="term" value="F:4 iron, 4 sulfur cluster binding"/>
    <property type="evidence" value="ECO:0007669"/>
    <property type="project" value="UniProtKB-KW"/>
</dbReference>
<protein>
    <recommendedName>
        <fullName evidence="2">Type-4 uracil-DNA glycosylase</fullName>
    </recommendedName>
</protein>
<dbReference type="STRING" id="656024.FsymDg_0247"/>
<dbReference type="CDD" id="cd10030">
    <property type="entry name" value="UDG-F4_TTUDGA_SPO1dp_like"/>
    <property type="match status" value="1"/>
</dbReference>